<dbReference type="Pfam" id="PF04860">
    <property type="entry name" value="Phage_portal"/>
    <property type="match status" value="1"/>
</dbReference>
<name>A0A858PX48_9RICK</name>
<dbReference type="InterPro" id="IPR006427">
    <property type="entry name" value="Portal_HK97"/>
</dbReference>
<sequence length="391" mass="44269">MKESFSLFNRNYGTSSFLDHNRDAIWEERDYNNFARNGYIKNVIAFRSIHMIAAAAGSVNLTLNKHTKNGIFQICHHPLLKLLNRPNHSMTRAEFIESIITYRLISGNAFVLAVACPSLAPHELFLLRPDRVEIMNRDNIVSYRYTVDSTVYEFANNPTAAHHVLLHLKNFHPLSDWYGLSTIEAASYSIEQHNQASAWNQAMLQNGARPSGALVVNHKDGRNATLSPQQYQRLKEQIDSFYLGNRNAGRPLLLEGGLEWKEMSLTPKDMDFIESKNTAAREIALAFGVPPQLIGIPGDNTYSNLSEARLALWEQTVIPHLESIIAHLNAWLVPCFGSNLFLAYDKESISVLTEKRQRLWQYVQNATFMTTNEKRAAFGLHPVEGGNSIKN</sequence>
<evidence type="ECO:0000313" key="1">
    <source>
        <dbReference type="EMBL" id="QJC27161.1"/>
    </source>
</evidence>
<dbReference type="RefSeq" id="WP_169192822.1">
    <property type="nucleotide sequence ID" value="NZ_CP046391.1"/>
</dbReference>
<dbReference type="KEGG" id="aplt:ANPL_00170"/>
<protein>
    <submittedName>
        <fullName evidence="1">Phage portal protein</fullName>
    </submittedName>
</protein>
<organism evidence="1 2">
    <name type="scientific">Anaplasma platys</name>
    <dbReference type="NCBI Taxonomy" id="949"/>
    <lineage>
        <taxon>Bacteria</taxon>
        <taxon>Pseudomonadati</taxon>
        <taxon>Pseudomonadota</taxon>
        <taxon>Alphaproteobacteria</taxon>
        <taxon>Rickettsiales</taxon>
        <taxon>Anaplasmataceae</taxon>
        <taxon>Anaplasma</taxon>
    </lineage>
</organism>
<dbReference type="Proteomes" id="UP000500930">
    <property type="component" value="Chromosome"/>
</dbReference>
<gene>
    <name evidence="1" type="ORF">ANPL_00170</name>
</gene>
<reference evidence="1 2" key="1">
    <citation type="journal article" date="2020" name="Pathogens">
        <title>First Whole Genome Sequence of Anaplasma platys, an Obligate Intracellular Rickettsial Pathogen of Dogs.</title>
        <authorList>
            <person name="Llanes A."/>
            <person name="Rajeev S."/>
        </authorList>
    </citation>
    <scope>NUCLEOTIDE SEQUENCE [LARGE SCALE GENOMIC DNA]</scope>
    <source>
        <strain evidence="1 2">S3</strain>
    </source>
</reference>
<evidence type="ECO:0000313" key="2">
    <source>
        <dbReference type="Proteomes" id="UP000500930"/>
    </source>
</evidence>
<keyword evidence="2" id="KW-1185">Reference proteome</keyword>
<dbReference type="EMBL" id="CP046391">
    <property type="protein sequence ID" value="QJC27161.1"/>
    <property type="molecule type" value="Genomic_DNA"/>
</dbReference>
<dbReference type="InterPro" id="IPR006944">
    <property type="entry name" value="Phage/GTA_portal"/>
</dbReference>
<accession>A0A858PX48</accession>
<proteinExistence type="predicted"/>
<dbReference type="NCBIfam" id="TIGR01537">
    <property type="entry name" value="portal_HK97"/>
    <property type="match status" value="1"/>
</dbReference>
<dbReference type="AlphaFoldDB" id="A0A858PX48"/>